<evidence type="ECO:0000313" key="1">
    <source>
        <dbReference type="EMBL" id="CCA73064.1"/>
    </source>
</evidence>
<dbReference type="EMBL" id="CAFZ01000200">
    <property type="protein sequence ID" value="CCA73064.1"/>
    <property type="molecule type" value="Genomic_DNA"/>
</dbReference>
<accession>G4TP36</accession>
<dbReference type="HOGENOM" id="CLU_2264762_0_0_1"/>
<name>G4TP36_SERID</name>
<evidence type="ECO:0000313" key="2">
    <source>
        <dbReference type="Proteomes" id="UP000007148"/>
    </source>
</evidence>
<organism evidence="1 2">
    <name type="scientific">Serendipita indica (strain DSM 11827)</name>
    <name type="common">Root endophyte fungus</name>
    <name type="synonym">Piriformospora indica</name>
    <dbReference type="NCBI Taxonomy" id="1109443"/>
    <lineage>
        <taxon>Eukaryota</taxon>
        <taxon>Fungi</taxon>
        <taxon>Dikarya</taxon>
        <taxon>Basidiomycota</taxon>
        <taxon>Agaricomycotina</taxon>
        <taxon>Agaricomycetes</taxon>
        <taxon>Sebacinales</taxon>
        <taxon>Serendipitaceae</taxon>
        <taxon>Serendipita</taxon>
    </lineage>
</organism>
<sequence length="103" mass="11943">MLPRIKVNTATMSRPTPLHQEFQIFISYSYCWQTTELNFSSRLVSESRISSLAPFYHGKVAKKVCCRYLQNASTLYTPVIHGRIKYTLSRPVILLFTRIAPCR</sequence>
<dbReference type="AlphaFoldDB" id="G4TP36"/>
<gene>
    <name evidence="1" type="ORF">PIIN_07019</name>
</gene>
<keyword evidence="2" id="KW-1185">Reference proteome</keyword>
<protein>
    <submittedName>
        <fullName evidence="1">Uncharacterized protein</fullName>
    </submittedName>
</protein>
<proteinExistence type="predicted"/>
<reference evidence="1 2" key="1">
    <citation type="journal article" date="2011" name="PLoS Pathog.">
        <title>Endophytic Life Strategies Decoded by Genome and Transcriptome Analyses of the Mutualistic Root Symbiont Piriformospora indica.</title>
        <authorList>
            <person name="Zuccaro A."/>
            <person name="Lahrmann U."/>
            <person name="Guldener U."/>
            <person name="Langen G."/>
            <person name="Pfiffi S."/>
            <person name="Biedenkopf D."/>
            <person name="Wong P."/>
            <person name="Samans B."/>
            <person name="Grimm C."/>
            <person name="Basiewicz M."/>
            <person name="Murat C."/>
            <person name="Martin F."/>
            <person name="Kogel K.H."/>
        </authorList>
    </citation>
    <scope>NUCLEOTIDE SEQUENCE [LARGE SCALE GENOMIC DNA]</scope>
    <source>
        <strain evidence="1 2">DSM 11827</strain>
    </source>
</reference>
<dbReference type="InParanoid" id="G4TP36"/>
<comment type="caution">
    <text evidence="1">The sequence shown here is derived from an EMBL/GenBank/DDBJ whole genome shotgun (WGS) entry which is preliminary data.</text>
</comment>
<dbReference type="Proteomes" id="UP000007148">
    <property type="component" value="Unassembled WGS sequence"/>
</dbReference>